<dbReference type="Proteomes" id="UP000198824">
    <property type="component" value="Unassembled WGS sequence"/>
</dbReference>
<feature type="domain" description="BD-FAE-like" evidence="2">
    <location>
        <begin position="51"/>
        <end position="209"/>
    </location>
</feature>
<keyword evidence="4" id="KW-1185">Reference proteome</keyword>
<reference evidence="3 4" key="1">
    <citation type="submission" date="2016-10" db="EMBL/GenBank/DDBJ databases">
        <authorList>
            <person name="de Groot N.N."/>
        </authorList>
    </citation>
    <scope>NUCLEOTIDE SEQUENCE [LARGE SCALE GENOMIC DNA]</scope>
    <source>
        <strain evidence="3 4">S5-249</strain>
    </source>
</reference>
<organism evidence="3 4">
    <name type="scientific">Sphingomonas jatrophae</name>
    <dbReference type="NCBI Taxonomy" id="1166337"/>
    <lineage>
        <taxon>Bacteria</taxon>
        <taxon>Pseudomonadati</taxon>
        <taxon>Pseudomonadota</taxon>
        <taxon>Alphaproteobacteria</taxon>
        <taxon>Sphingomonadales</taxon>
        <taxon>Sphingomonadaceae</taxon>
        <taxon>Sphingomonas</taxon>
    </lineage>
</organism>
<dbReference type="GO" id="GO:0016787">
    <property type="term" value="F:hydrolase activity"/>
    <property type="evidence" value="ECO:0007669"/>
    <property type="project" value="UniProtKB-KW"/>
</dbReference>
<dbReference type="PANTHER" id="PTHR48081:SF33">
    <property type="entry name" value="KYNURENINE FORMAMIDASE"/>
    <property type="match status" value="1"/>
</dbReference>
<dbReference type="InterPro" id="IPR050300">
    <property type="entry name" value="GDXG_lipolytic_enzyme"/>
</dbReference>
<dbReference type="RefSeq" id="WP_242653483.1">
    <property type="nucleotide sequence ID" value="NZ_FOZG01000002.1"/>
</dbReference>
<evidence type="ECO:0000256" key="1">
    <source>
        <dbReference type="ARBA" id="ARBA00022801"/>
    </source>
</evidence>
<dbReference type="Gene3D" id="3.40.50.1820">
    <property type="entry name" value="alpha/beta hydrolase"/>
    <property type="match status" value="1"/>
</dbReference>
<gene>
    <name evidence="3" type="ORF">SAMN05192580_2824</name>
</gene>
<dbReference type="Pfam" id="PF20434">
    <property type="entry name" value="BD-FAE"/>
    <property type="match status" value="1"/>
</dbReference>
<keyword evidence="1" id="KW-0378">Hydrolase</keyword>
<proteinExistence type="predicted"/>
<accession>A0A1I6LJQ4</accession>
<protein>
    <submittedName>
        <fullName evidence="3">Acetyl esterase/lipase</fullName>
    </submittedName>
</protein>
<dbReference type="EMBL" id="FOZG01000002">
    <property type="protein sequence ID" value="SFS03725.1"/>
    <property type="molecule type" value="Genomic_DNA"/>
</dbReference>
<dbReference type="AlphaFoldDB" id="A0A1I6LJQ4"/>
<dbReference type="InterPro" id="IPR029058">
    <property type="entry name" value="AB_hydrolase_fold"/>
</dbReference>
<sequence length="290" mass="30390">MRRLTMFVAASLLAAAAPALMTWDGLLSRPKPTLPRERIAYGADPLQFGELWLPAKGVARRRAVVMIHGGCWRSDVADRTIMDWAAADLAVRGHPVWNIEYRGIDRPGGGYPGTFRDVAAAADAWPGIATKHRLAADAPVVLGHSAGGHLALWLAARGRLPRGSVLAAARPLKVAGAVSLGGLPDLQAARDLPGNDCGASAVPLLIGRGRADPLADTSVPRLMPLGVPQMLVNGGEDRIAPPAMARDYAAAARKAGDRVQVIEVPAQGHVEEIAPGTPAWAAALAAVERF</sequence>
<dbReference type="InterPro" id="IPR049492">
    <property type="entry name" value="BD-FAE-like_dom"/>
</dbReference>
<dbReference type="SUPFAM" id="SSF53474">
    <property type="entry name" value="alpha/beta-Hydrolases"/>
    <property type="match status" value="1"/>
</dbReference>
<dbReference type="PANTHER" id="PTHR48081">
    <property type="entry name" value="AB HYDROLASE SUPERFAMILY PROTEIN C4A8.06C"/>
    <property type="match status" value="1"/>
</dbReference>
<dbReference type="STRING" id="1166337.SAMN05192580_2824"/>
<evidence type="ECO:0000313" key="4">
    <source>
        <dbReference type="Proteomes" id="UP000198824"/>
    </source>
</evidence>
<name>A0A1I6LJQ4_9SPHN</name>
<evidence type="ECO:0000313" key="3">
    <source>
        <dbReference type="EMBL" id="SFS03725.1"/>
    </source>
</evidence>
<evidence type="ECO:0000259" key="2">
    <source>
        <dbReference type="Pfam" id="PF20434"/>
    </source>
</evidence>